<dbReference type="GO" id="GO:0003700">
    <property type="term" value="F:DNA-binding transcription factor activity"/>
    <property type="evidence" value="ECO:0007669"/>
    <property type="project" value="InterPro"/>
</dbReference>
<dbReference type="Gene3D" id="1.10.10.60">
    <property type="entry name" value="Homeodomain-like"/>
    <property type="match status" value="2"/>
</dbReference>
<dbReference type="PANTHER" id="PTHR43280:SF28">
    <property type="entry name" value="HTH-TYPE TRANSCRIPTIONAL ACTIVATOR RHAS"/>
    <property type="match status" value="1"/>
</dbReference>
<dbReference type="SUPFAM" id="SSF46689">
    <property type="entry name" value="Homeodomain-like"/>
    <property type="match status" value="2"/>
</dbReference>
<keyword evidence="1" id="KW-0805">Transcription regulation</keyword>
<accession>A0A953JB51</accession>
<reference evidence="7" key="1">
    <citation type="journal article" date="2021" name="bioRxiv">
        <title>Unraveling nitrogen, sulfur and carbon metabolic pathways and microbial community transcriptional responses to substrate deprivation and toxicity stresses in a bioreactor mimicking anoxic brackish coastal sediment conditions.</title>
        <authorList>
            <person name="Martins P.D."/>
            <person name="Echeveste M.J."/>
            <person name="Arshad A."/>
            <person name="Kurth J."/>
            <person name="Ouboter H."/>
            <person name="Jetten M.S.M."/>
            <person name="Welte C.U."/>
        </authorList>
    </citation>
    <scope>NUCLEOTIDE SEQUENCE</scope>
    <source>
        <strain evidence="7">MAG_39</strain>
    </source>
</reference>
<evidence type="ECO:0000256" key="4">
    <source>
        <dbReference type="PROSITE-ProRule" id="PRU00169"/>
    </source>
</evidence>
<comment type="caution">
    <text evidence="7">The sequence shown here is derived from an EMBL/GenBank/DDBJ whole genome shotgun (WGS) entry which is preliminary data.</text>
</comment>
<feature type="domain" description="Response regulatory" evidence="6">
    <location>
        <begin position="1"/>
        <end position="116"/>
    </location>
</feature>
<proteinExistence type="predicted"/>
<dbReference type="SMART" id="SM00448">
    <property type="entry name" value="REC"/>
    <property type="match status" value="1"/>
</dbReference>
<dbReference type="Proteomes" id="UP000705867">
    <property type="component" value="Unassembled WGS sequence"/>
</dbReference>
<evidence type="ECO:0000313" key="8">
    <source>
        <dbReference type="Proteomes" id="UP000705867"/>
    </source>
</evidence>
<evidence type="ECO:0000259" key="6">
    <source>
        <dbReference type="PROSITE" id="PS50110"/>
    </source>
</evidence>
<evidence type="ECO:0000256" key="1">
    <source>
        <dbReference type="ARBA" id="ARBA00023015"/>
    </source>
</evidence>
<keyword evidence="4" id="KW-0597">Phosphoprotein</keyword>
<evidence type="ECO:0000256" key="3">
    <source>
        <dbReference type="ARBA" id="ARBA00023163"/>
    </source>
</evidence>
<dbReference type="InterPro" id="IPR011006">
    <property type="entry name" value="CheY-like_superfamily"/>
</dbReference>
<dbReference type="GO" id="GO:0000160">
    <property type="term" value="P:phosphorelay signal transduction system"/>
    <property type="evidence" value="ECO:0007669"/>
    <property type="project" value="InterPro"/>
</dbReference>
<dbReference type="Gene3D" id="3.40.50.2300">
    <property type="match status" value="1"/>
</dbReference>
<feature type="modified residue" description="4-aspartylphosphate" evidence="4">
    <location>
        <position position="51"/>
    </location>
</feature>
<dbReference type="InterPro" id="IPR009057">
    <property type="entry name" value="Homeodomain-like_sf"/>
</dbReference>
<protein>
    <submittedName>
        <fullName evidence="7">DNA-binding response regulator</fullName>
    </submittedName>
</protein>
<name>A0A953JB51_9BACT</name>
<keyword evidence="2 7" id="KW-0238">DNA-binding</keyword>
<dbReference type="InterPro" id="IPR020449">
    <property type="entry name" value="Tscrpt_reg_AraC-type_HTH"/>
</dbReference>
<dbReference type="Pfam" id="PF12833">
    <property type="entry name" value="HTH_18"/>
    <property type="match status" value="1"/>
</dbReference>
<dbReference type="PANTHER" id="PTHR43280">
    <property type="entry name" value="ARAC-FAMILY TRANSCRIPTIONAL REGULATOR"/>
    <property type="match status" value="1"/>
</dbReference>
<sequence length="268" mass="30336">MEQNPVVAIAEEGEHALYKSLVLEGERIETVPFSKALSSFSRCAADFILLDSGYQVQKGLHLLKEIKTTCSDIPVIFFTSAGSEEVAINAFRLGARDYFRKPFDPGEVQKRIEGILRYKRAAERKRVPCIAVHDAATLAAAGFSALYKPRNIQHVVRYIQHNLTTELRLSGLAREAHLSKYHFCRIFKQHVGVSPKRFIINLRIEKAKELLVKEEMNVSLAALEAGFNDLSNFIKEFKKYTGITPTAYRSAHRKGTSLPLFPREELQQ</sequence>
<dbReference type="AlphaFoldDB" id="A0A953JB51"/>
<dbReference type="InterPro" id="IPR001789">
    <property type="entry name" value="Sig_transdc_resp-reg_receiver"/>
</dbReference>
<gene>
    <name evidence="7" type="ORF">K8I29_00460</name>
</gene>
<organism evidence="7 8">
    <name type="scientific">Candidatus Nitrobium versatile</name>
    <dbReference type="NCBI Taxonomy" id="2884831"/>
    <lineage>
        <taxon>Bacteria</taxon>
        <taxon>Pseudomonadati</taxon>
        <taxon>Nitrospirota</taxon>
        <taxon>Nitrospiria</taxon>
        <taxon>Nitrospirales</taxon>
        <taxon>Nitrospiraceae</taxon>
        <taxon>Candidatus Nitrobium</taxon>
    </lineage>
</organism>
<keyword evidence="3" id="KW-0804">Transcription</keyword>
<dbReference type="PRINTS" id="PR00032">
    <property type="entry name" value="HTHARAC"/>
</dbReference>
<reference evidence="7" key="2">
    <citation type="submission" date="2021-08" db="EMBL/GenBank/DDBJ databases">
        <authorList>
            <person name="Dalcin Martins P."/>
        </authorList>
    </citation>
    <scope>NUCLEOTIDE SEQUENCE</scope>
    <source>
        <strain evidence="7">MAG_39</strain>
    </source>
</reference>
<dbReference type="InterPro" id="IPR018060">
    <property type="entry name" value="HTH_AraC"/>
</dbReference>
<evidence type="ECO:0000256" key="2">
    <source>
        <dbReference type="ARBA" id="ARBA00023125"/>
    </source>
</evidence>
<dbReference type="EMBL" id="JAIOIV010000007">
    <property type="protein sequence ID" value="MBZ0154671.1"/>
    <property type="molecule type" value="Genomic_DNA"/>
</dbReference>
<evidence type="ECO:0000313" key="7">
    <source>
        <dbReference type="EMBL" id="MBZ0154671.1"/>
    </source>
</evidence>
<dbReference type="Pfam" id="PF00072">
    <property type="entry name" value="Response_reg"/>
    <property type="match status" value="1"/>
</dbReference>
<feature type="domain" description="HTH araC/xylS-type" evidence="5">
    <location>
        <begin position="153"/>
        <end position="251"/>
    </location>
</feature>
<dbReference type="PROSITE" id="PS50110">
    <property type="entry name" value="RESPONSE_REGULATORY"/>
    <property type="match status" value="1"/>
</dbReference>
<dbReference type="SUPFAM" id="SSF52172">
    <property type="entry name" value="CheY-like"/>
    <property type="match status" value="1"/>
</dbReference>
<evidence type="ECO:0000259" key="5">
    <source>
        <dbReference type="PROSITE" id="PS01124"/>
    </source>
</evidence>
<dbReference type="PROSITE" id="PS01124">
    <property type="entry name" value="HTH_ARAC_FAMILY_2"/>
    <property type="match status" value="1"/>
</dbReference>
<dbReference type="GO" id="GO:0043565">
    <property type="term" value="F:sequence-specific DNA binding"/>
    <property type="evidence" value="ECO:0007669"/>
    <property type="project" value="InterPro"/>
</dbReference>
<dbReference type="SMART" id="SM00342">
    <property type="entry name" value="HTH_ARAC"/>
    <property type="match status" value="1"/>
</dbReference>